<dbReference type="GO" id="GO:0021556">
    <property type="term" value="P:central nervous system formation"/>
    <property type="evidence" value="ECO:0007669"/>
    <property type="project" value="TreeGrafter"/>
</dbReference>
<dbReference type="GO" id="GO:0008083">
    <property type="term" value="F:growth factor activity"/>
    <property type="evidence" value="ECO:0007669"/>
    <property type="project" value="TreeGrafter"/>
</dbReference>
<gene>
    <name evidence="7" type="primary">Spz1b</name>
</gene>
<evidence type="ECO:0000256" key="3">
    <source>
        <dbReference type="ARBA" id="ARBA00023180"/>
    </source>
</evidence>
<sequence length="233" mass="26375">MAMNGIVKIIVVLLSLTLPISASTDYLYRSTPRPRGRPHMSDTSTRNRYHEGAIETTAHSHLDARSVDKKQREHVNDGPIVYPEASTCTHGLCVNVAGYPKEQIKKLLSRSQFMNSYFQATEEFVNVDNRFNTDEMSLCETKVHTIYPEKANNTMEIEKVIVNVEGHKQGVVFETCVNNGKCKFSSNFPTGYTSFCQQKFIHKRLMVLGDNDKFVFDSFKVPSCCVCTVTRSD</sequence>
<feature type="signal peptide" evidence="5">
    <location>
        <begin position="1"/>
        <end position="22"/>
    </location>
</feature>
<accession>A0A8F9WKV6</accession>
<evidence type="ECO:0000256" key="2">
    <source>
        <dbReference type="ARBA" id="ARBA00023157"/>
    </source>
</evidence>
<dbReference type="GO" id="GO:0005576">
    <property type="term" value="C:extracellular region"/>
    <property type="evidence" value="ECO:0007669"/>
    <property type="project" value="TreeGrafter"/>
</dbReference>
<dbReference type="Pfam" id="PF16077">
    <property type="entry name" value="Spaetzle"/>
    <property type="match status" value="1"/>
</dbReference>
<feature type="domain" description="Spaetzle" evidence="6">
    <location>
        <begin position="137"/>
        <end position="229"/>
    </location>
</feature>
<evidence type="ECO:0000256" key="5">
    <source>
        <dbReference type="SAM" id="SignalP"/>
    </source>
</evidence>
<reference evidence="7" key="1">
    <citation type="submission" date="2021-08" db="EMBL/GenBank/DDBJ databases">
        <authorList>
            <person name="Jo Y.H."/>
            <person name="Lee Y.S."/>
            <person name="Han Y.S."/>
        </authorList>
    </citation>
    <scope>NUCLEOTIDE SEQUENCE</scope>
</reference>
<feature type="region of interest" description="Disordered" evidence="4">
    <location>
        <begin position="27"/>
        <end position="48"/>
    </location>
</feature>
<dbReference type="OrthoDB" id="6359065at2759"/>
<keyword evidence="2" id="KW-1015">Disulfide bond</keyword>
<protein>
    <submittedName>
        <fullName evidence="7">Spatzle isoform 1b</fullName>
    </submittedName>
</protein>
<proteinExistence type="evidence at transcript level"/>
<keyword evidence="1 5" id="KW-0732">Signal</keyword>
<dbReference type="GO" id="GO:0045087">
    <property type="term" value="P:innate immune response"/>
    <property type="evidence" value="ECO:0007669"/>
    <property type="project" value="TreeGrafter"/>
</dbReference>
<dbReference type="InterPro" id="IPR032104">
    <property type="entry name" value="Spaetzle"/>
</dbReference>
<dbReference type="GO" id="GO:0005121">
    <property type="term" value="F:Toll binding"/>
    <property type="evidence" value="ECO:0007669"/>
    <property type="project" value="TreeGrafter"/>
</dbReference>
<evidence type="ECO:0000256" key="4">
    <source>
        <dbReference type="SAM" id="MobiDB-lite"/>
    </source>
</evidence>
<evidence type="ECO:0000259" key="6">
    <source>
        <dbReference type="Pfam" id="PF16077"/>
    </source>
</evidence>
<dbReference type="AlphaFoldDB" id="A0A8F9WKV6"/>
<dbReference type="PANTHER" id="PTHR23199:SF12">
    <property type="entry name" value="NEUROTROPHIN 1-RELATED"/>
    <property type="match status" value="1"/>
</dbReference>
<dbReference type="PANTHER" id="PTHR23199">
    <property type="entry name" value="NEUROTROPHIN 1-RELATED"/>
    <property type="match status" value="1"/>
</dbReference>
<dbReference type="EMBL" id="MZ708791">
    <property type="protein sequence ID" value="QYK98121.1"/>
    <property type="molecule type" value="mRNA"/>
</dbReference>
<evidence type="ECO:0000256" key="1">
    <source>
        <dbReference type="ARBA" id="ARBA00022729"/>
    </source>
</evidence>
<feature type="chain" id="PRO_5034965695" evidence="5">
    <location>
        <begin position="23"/>
        <end position="233"/>
    </location>
</feature>
<keyword evidence="3" id="KW-0325">Glycoprotein</keyword>
<evidence type="ECO:0000313" key="7">
    <source>
        <dbReference type="EMBL" id="QYK98121.1"/>
    </source>
</evidence>
<dbReference type="InterPro" id="IPR052444">
    <property type="entry name" value="Spz/Toll_ligand-like"/>
</dbReference>
<dbReference type="FunFam" id="2.10.90.10:FF:000056">
    <property type="entry name" value="Protein spaetzle"/>
    <property type="match status" value="1"/>
</dbReference>
<organism evidence="7">
    <name type="scientific">Tenebrio molitor</name>
    <name type="common">Yellow mealworm beetle</name>
    <dbReference type="NCBI Taxonomy" id="7067"/>
    <lineage>
        <taxon>Eukaryota</taxon>
        <taxon>Metazoa</taxon>
        <taxon>Ecdysozoa</taxon>
        <taxon>Arthropoda</taxon>
        <taxon>Hexapoda</taxon>
        <taxon>Insecta</taxon>
        <taxon>Pterygota</taxon>
        <taxon>Neoptera</taxon>
        <taxon>Endopterygota</taxon>
        <taxon>Coleoptera</taxon>
        <taxon>Polyphaga</taxon>
        <taxon>Cucujiformia</taxon>
        <taxon>Tenebrionidae</taxon>
        <taxon>Tenebrio</taxon>
    </lineage>
</organism>
<name>A0A8F9WKV6_TENMO</name>